<dbReference type="GO" id="GO:0005829">
    <property type="term" value="C:cytosol"/>
    <property type="evidence" value="ECO:0007669"/>
    <property type="project" value="TreeGrafter"/>
</dbReference>
<evidence type="ECO:0000256" key="2">
    <source>
        <dbReference type="ARBA" id="ARBA00004742"/>
    </source>
</evidence>
<dbReference type="Gene3D" id="3.20.20.70">
    <property type="entry name" value="Aldolase class I"/>
    <property type="match status" value="1"/>
</dbReference>
<dbReference type="FunCoup" id="A0A2R5H073">
    <property type="interactions" value="207"/>
</dbReference>
<gene>
    <name evidence="9" type="ORF">FCC1311_103652</name>
</gene>
<keyword evidence="5 8" id="KW-0312">Gluconeogenesis</keyword>
<evidence type="ECO:0000256" key="3">
    <source>
        <dbReference type="ARBA" id="ARBA00007422"/>
    </source>
</evidence>
<dbReference type="HAMAP" id="MF_00147_B">
    <property type="entry name" value="TIM_B"/>
    <property type="match status" value="1"/>
</dbReference>
<dbReference type="EMBL" id="BEYU01000181">
    <property type="protein sequence ID" value="GBG34141.1"/>
    <property type="molecule type" value="Genomic_DNA"/>
</dbReference>
<dbReference type="UniPathway" id="UPA00109">
    <property type="reaction ID" value="UER00189"/>
</dbReference>
<keyword evidence="7 8" id="KW-0413">Isomerase</keyword>
<keyword evidence="10" id="KW-1185">Reference proteome</keyword>
<dbReference type="PROSITE" id="PS00171">
    <property type="entry name" value="TIM_1"/>
    <property type="match status" value="1"/>
</dbReference>
<evidence type="ECO:0000256" key="5">
    <source>
        <dbReference type="ARBA" id="ARBA00022432"/>
    </source>
</evidence>
<evidence type="ECO:0000256" key="4">
    <source>
        <dbReference type="ARBA" id="ARBA00011738"/>
    </source>
</evidence>
<dbReference type="AlphaFoldDB" id="A0A2R5H073"/>
<dbReference type="Pfam" id="PF00121">
    <property type="entry name" value="TIM"/>
    <property type="match status" value="1"/>
</dbReference>
<evidence type="ECO:0000256" key="7">
    <source>
        <dbReference type="ARBA" id="ARBA00023235"/>
    </source>
</evidence>
<reference evidence="9 10" key="1">
    <citation type="submission" date="2017-12" db="EMBL/GenBank/DDBJ databases">
        <title>Sequencing, de novo assembly and annotation of complete genome of a new Thraustochytrid species, strain FCC1311.</title>
        <authorList>
            <person name="Sedici K."/>
            <person name="Godart F."/>
            <person name="Aiese Cigliano R."/>
            <person name="Sanseverino W."/>
            <person name="Barakat M."/>
            <person name="Ortet P."/>
            <person name="Marechal E."/>
            <person name="Cagnac O."/>
            <person name="Amato A."/>
        </authorList>
    </citation>
    <scope>NUCLEOTIDE SEQUENCE [LARGE SCALE GENOMIC DNA]</scope>
</reference>
<keyword evidence="6 8" id="KW-0324">Glycolysis</keyword>
<dbReference type="InterPro" id="IPR022896">
    <property type="entry name" value="TrioseP_Isoase_bac/euk"/>
</dbReference>
<comment type="caution">
    <text evidence="9">The sequence shown here is derived from an EMBL/GenBank/DDBJ whole genome shotgun (WGS) entry which is preliminary data.</text>
</comment>
<dbReference type="FunFam" id="3.20.20.70:FF:000020">
    <property type="entry name" value="Triosephosphate isomerase"/>
    <property type="match status" value="1"/>
</dbReference>
<evidence type="ECO:0000256" key="6">
    <source>
        <dbReference type="ARBA" id="ARBA00023152"/>
    </source>
</evidence>
<dbReference type="PANTHER" id="PTHR21139:SF2">
    <property type="entry name" value="TRIOSEPHOSPHATE ISOMERASE"/>
    <property type="match status" value="1"/>
</dbReference>
<sequence length="257" mass="27475">MTGKKVVIGGNWKCNGTKESVKELIETLNSAGDFPSNAEVVVAPTALHLGMAVDGLRKDISVSVQNLWKEPKAGAWTGELTVDLIKDFGINWAILGHSERRAYCGETPEIVGTKVKIALEAGMKVMACIGEQLSDREADKTMDVCKEQLDPIIAAVPSGAMDRVVIAYEPVWAIGTGVTATPEQAQETHEQIRAYLKTKIGEEAAQGVRIIYGGSVKGANCQELIKKADIDGFLVGGASLKPEFKDIIACSSAKSKM</sequence>
<accession>A0A2R5H073</accession>
<comment type="pathway">
    <text evidence="2 8">Carbohydrate biosynthesis; gluconeogenesis.</text>
</comment>
<evidence type="ECO:0000256" key="1">
    <source>
        <dbReference type="ARBA" id="ARBA00004680"/>
    </source>
</evidence>
<dbReference type="PROSITE" id="PS51440">
    <property type="entry name" value="TIM_2"/>
    <property type="match status" value="1"/>
</dbReference>
<evidence type="ECO:0000313" key="9">
    <source>
        <dbReference type="EMBL" id="GBG34141.1"/>
    </source>
</evidence>
<dbReference type="InterPro" id="IPR013785">
    <property type="entry name" value="Aldolase_TIM"/>
</dbReference>
<evidence type="ECO:0000256" key="8">
    <source>
        <dbReference type="RuleBase" id="RU363013"/>
    </source>
</evidence>
<dbReference type="SUPFAM" id="SSF51351">
    <property type="entry name" value="Triosephosphate isomerase (TIM)"/>
    <property type="match status" value="1"/>
</dbReference>
<dbReference type="UniPathway" id="UPA00138"/>
<proteinExistence type="inferred from homology"/>
<dbReference type="CDD" id="cd00311">
    <property type="entry name" value="TIM"/>
    <property type="match status" value="1"/>
</dbReference>
<dbReference type="Proteomes" id="UP000241890">
    <property type="component" value="Unassembled WGS sequence"/>
</dbReference>
<dbReference type="EC" id="5.3.1.1" evidence="8"/>
<protein>
    <recommendedName>
        <fullName evidence="8">Triosephosphate isomerase</fullName>
        <ecNumber evidence="8">5.3.1.1</ecNumber>
    </recommendedName>
</protein>
<dbReference type="InterPro" id="IPR035990">
    <property type="entry name" value="TIM_sf"/>
</dbReference>
<dbReference type="GO" id="GO:0006096">
    <property type="term" value="P:glycolytic process"/>
    <property type="evidence" value="ECO:0007669"/>
    <property type="project" value="UniProtKB-UniPathway"/>
</dbReference>
<dbReference type="GO" id="GO:0019563">
    <property type="term" value="P:glycerol catabolic process"/>
    <property type="evidence" value="ECO:0007669"/>
    <property type="project" value="TreeGrafter"/>
</dbReference>
<dbReference type="InterPro" id="IPR000652">
    <property type="entry name" value="Triosephosphate_isomerase"/>
</dbReference>
<dbReference type="PANTHER" id="PTHR21139">
    <property type="entry name" value="TRIOSEPHOSPHATE ISOMERASE"/>
    <property type="match status" value="1"/>
</dbReference>
<dbReference type="OrthoDB" id="6715177at2759"/>
<dbReference type="InParanoid" id="A0A2R5H073"/>
<comment type="pathway">
    <text evidence="1 8">Carbohydrate degradation; glycolysis; D-glyceraldehyde 3-phosphate from glycerone phosphate: step 1/1.</text>
</comment>
<comment type="similarity">
    <text evidence="3 8">Belongs to the triosephosphate isomerase family.</text>
</comment>
<comment type="subunit">
    <text evidence="4">Homodimer.</text>
</comment>
<dbReference type="GO" id="GO:0046166">
    <property type="term" value="P:glyceraldehyde-3-phosphate biosynthetic process"/>
    <property type="evidence" value="ECO:0007669"/>
    <property type="project" value="TreeGrafter"/>
</dbReference>
<dbReference type="NCBIfam" id="TIGR00419">
    <property type="entry name" value="tim"/>
    <property type="match status" value="1"/>
</dbReference>
<name>A0A2R5H073_9STRA</name>
<evidence type="ECO:0000313" key="10">
    <source>
        <dbReference type="Proteomes" id="UP000241890"/>
    </source>
</evidence>
<dbReference type="GO" id="GO:0006094">
    <property type="term" value="P:gluconeogenesis"/>
    <property type="evidence" value="ECO:0007669"/>
    <property type="project" value="UniProtKB-UniPathway"/>
</dbReference>
<comment type="catalytic activity">
    <reaction evidence="8">
        <text>D-glyceraldehyde 3-phosphate = dihydroxyacetone phosphate</text>
        <dbReference type="Rhea" id="RHEA:18585"/>
        <dbReference type="ChEBI" id="CHEBI:57642"/>
        <dbReference type="ChEBI" id="CHEBI:59776"/>
        <dbReference type="EC" id="5.3.1.1"/>
    </reaction>
</comment>
<dbReference type="InterPro" id="IPR020861">
    <property type="entry name" value="Triosephosphate_isomerase_AS"/>
</dbReference>
<organism evidence="9 10">
    <name type="scientific">Hondaea fermentalgiana</name>
    <dbReference type="NCBI Taxonomy" id="2315210"/>
    <lineage>
        <taxon>Eukaryota</taxon>
        <taxon>Sar</taxon>
        <taxon>Stramenopiles</taxon>
        <taxon>Bigyra</taxon>
        <taxon>Labyrinthulomycetes</taxon>
        <taxon>Thraustochytrida</taxon>
        <taxon>Thraustochytriidae</taxon>
        <taxon>Hondaea</taxon>
    </lineage>
</organism>
<dbReference type="GO" id="GO:0004807">
    <property type="term" value="F:triose-phosphate isomerase activity"/>
    <property type="evidence" value="ECO:0007669"/>
    <property type="project" value="UniProtKB-EC"/>
</dbReference>